<organism evidence="3 4">
    <name type="scientific">Lentzea indica</name>
    <dbReference type="NCBI Taxonomy" id="2604800"/>
    <lineage>
        <taxon>Bacteria</taxon>
        <taxon>Bacillati</taxon>
        <taxon>Actinomycetota</taxon>
        <taxon>Actinomycetes</taxon>
        <taxon>Pseudonocardiales</taxon>
        <taxon>Pseudonocardiaceae</taxon>
        <taxon>Lentzea</taxon>
    </lineage>
</organism>
<accession>A0ABX1FPI6</accession>
<evidence type="ECO:0000256" key="1">
    <source>
        <dbReference type="ARBA" id="ARBA00022722"/>
    </source>
</evidence>
<keyword evidence="2" id="KW-0378">Hydrolase</keyword>
<keyword evidence="1" id="KW-0540">Nuclease</keyword>
<dbReference type="Proteomes" id="UP001515943">
    <property type="component" value="Unassembled WGS sequence"/>
</dbReference>
<keyword evidence="4" id="KW-1185">Reference proteome</keyword>
<evidence type="ECO:0000313" key="3">
    <source>
        <dbReference type="EMBL" id="NKE60702.1"/>
    </source>
</evidence>
<gene>
    <name evidence="3" type="ORF">FXN61_29495</name>
</gene>
<dbReference type="RefSeq" id="WP_167977362.1">
    <property type="nucleotide sequence ID" value="NZ_VSRL01000133.1"/>
</dbReference>
<reference evidence="3 4" key="1">
    <citation type="submission" date="2019-08" db="EMBL/GenBank/DDBJ databases">
        <title>Lentzea from Indian Himalayas.</title>
        <authorList>
            <person name="Mandal S."/>
            <person name="Mallick Gupta A."/>
            <person name="Maiti P.K."/>
            <person name="Sarkar J."/>
            <person name="Mandal S."/>
        </authorList>
    </citation>
    <scope>NUCLEOTIDE SEQUENCE [LARGE SCALE GENOMIC DNA]</scope>
    <source>
        <strain evidence="3 4">PSKA42</strain>
    </source>
</reference>
<proteinExistence type="predicted"/>
<dbReference type="Gene3D" id="3.10.450.30">
    <property type="entry name" value="Microbial ribonucleases"/>
    <property type="match status" value="1"/>
</dbReference>
<dbReference type="EMBL" id="VSRL01000133">
    <property type="protein sequence ID" value="NKE60702.1"/>
    <property type="molecule type" value="Genomic_DNA"/>
</dbReference>
<sequence>MPLAAVQPDVPAPLKPKGKTVQTKNVVEAVRSRLGAALGRGRTAPTEAGTVASKPRPRRLIVLALAATLAALPISAAVQTVGAPKAQAAVDDRYSWVYPGTAAMVAFNFWQNRWPATGPQNAQFRPSNGQVINGGGTYNDRDSQLRNWIGHVTGNWAPLHFREYDAAIRPAGSNRGAGRYVYNVEYGVIFHSADHYANFAPLNFGSLPIPWFNQTVYCYEHPAGQVNNRRIVLHNPRSNPVEFTVAGLPGSGMSVQYHRTWQWWHSDHHTYYVDDRAHNYDDGRSFNAFNAFRMHNRADLICREFTPFWNGHF</sequence>
<dbReference type="SUPFAM" id="SSF53933">
    <property type="entry name" value="Microbial ribonucleases"/>
    <property type="match status" value="1"/>
</dbReference>
<evidence type="ECO:0000256" key="2">
    <source>
        <dbReference type="ARBA" id="ARBA00022801"/>
    </source>
</evidence>
<protein>
    <submittedName>
        <fullName evidence="3">Uncharacterized protein</fullName>
    </submittedName>
</protein>
<comment type="caution">
    <text evidence="3">The sequence shown here is derived from an EMBL/GenBank/DDBJ whole genome shotgun (WGS) entry which is preliminary data.</text>
</comment>
<dbReference type="InterPro" id="IPR016191">
    <property type="entry name" value="Ribonuclease/ribotoxin"/>
</dbReference>
<evidence type="ECO:0000313" key="4">
    <source>
        <dbReference type="Proteomes" id="UP001515943"/>
    </source>
</evidence>
<name>A0ABX1FPI6_9PSEU</name>